<dbReference type="GO" id="GO:0003743">
    <property type="term" value="F:translation initiation factor activity"/>
    <property type="evidence" value="ECO:0007669"/>
    <property type="project" value="UniProtKB-KW"/>
</dbReference>
<dbReference type="InterPro" id="IPR029044">
    <property type="entry name" value="Nucleotide-diphossugar_trans"/>
</dbReference>
<comment type="subunit">
    <text evidence="8">Component of the translation initiation factor 2B (eIF2B) complex which is a heterodecamer of two sets of five different subunits: alpha, beta, gamma, delta and epsilon. Subunits alpha, beta and delta comprise a regulatory subcomplex and subunits epsilon and gamma comprise a catalytic subcomplex. Within the complex, the hexameric regulatory complex resides at the center, with the two heterodimeric catalytic subcomplexes bound on opposite sides.</text>
</comment>
<evidence type="ECO:0000256" key="4">
    <source>
        <dbReference type="ARBA" id="ARBA00022540"/>
    </source>
</evidence>
<dbReference type="PROSITE" id="PS51363">
    <property type="entry name" value="W2"/>
    <property type="match status" value="1"/>
</dbReference>
<feature type="domain" description="W2" evidence="9">
    <location>
        <begin position="478"/>
        <end position="641"/>
    </location>
</feature>
<proteinExistence type="inferred from homology"/>
<dbReference type="PANTHER" id="PTHR45887">
    <property type="entry name" value="TRANSLATION INITIATION FACTOR EIF-2B SUBUNIT EPSILON"/>
    <property type="match status" value="1"/>
</dbReference>
<dbReference type="KEGG" id="clec:106670033"/>
<sequence length="642" mass="72506">MAKKAVKTVVDVQKESVVQAVIIADCYGNDFLPVTDVPCMMPLVNRPLLDYTLHCLSLAGVQETIMFCTLNTDQIKNFVKGKRWGRMVVNVIVSDGCYSFGDAMRDLDAKAVIRGDFVLLTGDVVGNLKLLPVIERHKQIQKLDKGASMTLIYKECGKKMRSENDQAFLAIDSNTDRILLHQRQTDLKKIGIGVEILLDQSDVDIRCDLLDTKISICSVTVPPLFSDNFDFQTRDDFVKGLLMNEEILASTVYSYILPNNEYAASVTSWPNYHYISHDVIHRWTFPLVPDCCIEDCYIYKRNNVYLQDKVTLAKNCHLVEDVVVGEGCVLNECAEIRTSVIGKRCQIGEKAVVTNSHLFSNVNVQESCEVDYCVLGEGCILRPGVIVKKCILGPGVILENGTTVENLRLQSTPSSGESYGPKAFVYKPEQESSDSDSDVPGDEWKGLFMKQITDVVSEEESLDSEDESEQGSVISDDTNRTNLFYSEVIDSLLRGFEEKVPCDNLVLEVNSSRYAYNVTVNEVNYYVVKAVLMIKDDFSWEMVASKLKYFTPLLVNYMRNENAMEDCLVAIEDVAEMYPELRSVVMKLIHLLYNKDILSEESVLKWYGNPRSGSESEMEVRKRVQPFVKWLEEAEMSDSDEE</sequence>
<dbReference type="Gene3D" id="3.90.550.10">
    <property type="entry name" value="Spore Coat Polysaccharide Biosynthesis Protein SpsA, Chain A"/>
    <property type="match status" value="1"/>
</dbReference>
<dbReference type="CDD" id="cd04197">
    <property type="entry name" value="eIF-2B_epsilon_N"/>
    <property type="match status" value="1"/>
</dbReference>
<dbReference type="Gene3D" id="2.160.10.10">
    <property type="entry name" value="Hexapeptide repeat proteins"/>
    <property type="match status" value="1"/>
</dbReference>
<dbReference type="OrthoDB" id="424572at2759"/>
<dbReference type="Pfam" id="PF25084">
    <property type="entry name" value="LbH_EIF2B"/>
    <property type="match status" value="1"/>
</dbReference>
<keyword evidence="3" id="KW-0963">Cytoplasm</keyword>
<evidence type="ECO:0000256" key="5">
    <source>
        <dbReference type="ARBA" id="ARBA00022917"/>
    </source>
</evidence>
<evidence type="ECO:0000313" key="11">
    <source>
        <dbReference type="Proteomes" id="UP000494040"/>
    </source>
</evidence>
<dbReference type="SUPFAM" id="SSF51161">
    <property type="entry name" value="Trimeric LpxA-like enzymes"/>
    <property type="match status" value="1"/>
</dbReference>
<dbReference type="GO" id="GO:0005851">
    <property type="term" value="C:eukaryotic translation initiation factor 2B complex"/>
    <property type="evidence" value="ECO:0007669"/>
    <property type="project" value="TreeGrafter"/>
</dbReference>
<evidence type="ECO:0000256" key="1">
    <source>
        <dbReference type="ARBA" id="ARBA00004514"/>
    </source>
</evidence>
<dbReference type="GO" id="GO:0005829">
    <property type="term" value="C:cytosol"/>
    <property type="evidence" value="ECO:0007669"/>
    <property type="project" value="UniProtKB-SubCell"/>
</dbReference>
<keyword evidence="5" id="KW-0648">Protein biosynthesis</keyword>
<dbReference type="GO" id="GO:0031369">
    <property type="term" value="F:translation initiation factor binding"/>
    <property type="evidence" value="ECO:0007669"/>
    <property type="project" value="InterPro"/>
</dbReference>
<evidence type="ECO:0000256" key="7">
    <source>
        <dbReference type="ARBA" id="ARBA00044345"/>
    </source>
</evidence>
<dbReference type="EnsemblMetazoa" id="XM_014400020.2">
    <property type="protein sequence ID" value="XP_014255506.1"/>
    <property type="gene ID" value="LOC106670033"/>
</dbReference>
<dbReference type="CDD" id="cd11558">
    <property type="entry name" value="W2_eIF2B_epsilon"/>
    <property type="match status" value="1"/>
</dbReference>
<evidence type="ECO:0000256" key="6">
    <source>
        <dbReference type="ARBA" id="ARBA00044144"/>
    </source>
</evidence>
<evidence type="ECO:0000256" key="3">
    <source>
        <dbReference type="ARBA" id="ARBA00022490"/>
    </source>
</evidence>
<comment type="subcellular location">
    <subcellularLocation>
        <location evidence="1">Cytoplasm</location>
        <location evidence="1">Cytosol</location>
    </subcellularLocation>
</comment>
<keyword evidence="4" id="KW-0396">Initiation factor</keyword>
<dbReference type="GO" id="GO:0005085">
    <property type="term" value="F:guanyl-nucleotide exchange factor activity"/>
    <property type="evidence" value="ECO:0007669"/>
    <property type="project" value="InterPro"/>
</dbReference>
<evidence type="ECO:0000256" key="8">
    <source>
        <dbReference type="ARBA" id="ARBA00046432"/>
    </source>
</evidence>
<dbReference type="SUPFAM" id="SSF53448">
    <property type="entry name" value="Nucleotide-diphospho-sugar transferases"/>
    <property type="match status" value="1"/>
</dbReference>
<dbReference type="Gene3D" id="1.25.40.180">
    <property type="match status" value="1"/>
</dbReference>
<dbReference type="InterPro" id="IPR003307">
    <property type="entry name" value="W2_domain"/>
</dbReference>
<name>A0A8I6S026_CIMLE</name>
<dbReference type="Pfam" id="PF02020">
    <property type="entry name" value="W2"/>
    <property type="match status" value="1"/>
</dbReference>
<dbReference type="RefSeq" id="XP_014255506.1">
    <property type="nucleotide sequence ID" value="XM_014400020.2"/>
</dbReference>
<protein>
    <recommendedName>
        <fullName evidence="6">Translation initiation factor eIF2B subunit epsilon</fullName>
    </recommendedName>
    <alternativeName>
        <fullName evidence="7">eIF2B GDP-GTP exchange factor subunit epsilon</fullName>
    </alternativeName>
</protein>
<dbReference type="InterPro" id="IPR035543">
    <property type="entry name" value="eIF-2B_epsilon_N"/>
</dbReference>
<dbReference type="InterPro" id="IPR056764">
    <property type="entry name" value="LbH_EIF2B3/5"/>
</dbReference>
<accession>A0A8I6S026</accession>
<evidence type="ECO:0000256" key="2">
    <source>
        <dbReference type="ARBA" id="ARBA00007878"/>
    </source>
</evidence>
<evidence type="ECO:0000259" key="9">
    <source>
        <dbReference type="PROSITE" id="PS51363"/>
    </source>
</evidence>
<dbReference type="GeneID" id="106670033"/>
<comment type="similarity">
    <text evidence="2">Belongs to the eIF-2B gamma/epsilon subunits family.</text>
</comment>
<dbReference type="OMA" id="LAQSCKI"/>
<dbReference type="SUPFAM" id="SSF48371">
    <property type="entry name" value="ARM repeat"/>
    <property type="match status" value="1"/>
</dbReference>
<dbReference type="CTD" id="31156"/>
<keyword evidence="11" id="KW-1185">Reference proteome</keyword>
<dbReference type="SMART" id="SM00515">
    <property type="entry name" value="eIF5C"/>
    <property type="match status" value="1"/>
</dbReference>
<dbReference type="InterPro" id="IPR016024">
    <property type="entry name" value="ARM-type_fold"/>
</dbReference>
<dbReference type="PANTHER" id="PTHR45887:SF1">
    <property type="entry name" value="TRANSLATION INITIATION FACTOR EIF-2B SUBUNIT EPSILON"/>
    <property type="match status" value="1"/>
</dbReference>
<reference evidence="10" key="1">
    <citation type="submission" date="2022-01" db="UniProtKB">
        <authorList>
            <consortium name="EnsemblMetazoa"/>
        </authorList>
    </citation>
    <scope>IDENTIFICATION</scope>
</reference>
<dbReference type="Proteomes" id="UP000494040">
    <property type="component" value="Unassembled WGS sequence"/>
</dbReference>
<dbReference type="InterPro" id="IPR011004">
    <property type="entry name" value="Trimer_LpxA-like_sf"/>
</dbReference>
<organism evidence="10 11">
    <name type="scientific">Cimex lectularius</name>
    <name type="common">Bed bug</name>
    <name type="synonym">Acanthia lectularia</name>
    <dbReference type="NCBI Taxonomy" id="79782"/>
    <lineage>
        <taxon>Eukaryota</taxon>
        <taxon>Metazoa</taxon>
        <taxon>Ecdysozoa</taxon>
        <taxon>Arthropoda</taxon>
        <taxon>Hexapoda</taxon>
        <taxon>Insecta</taxon>
        <taxon>Pterygota</taxon>
        <taxon>Neoptera</taxon>
        <taxon>Paraneoptera</taxon>
        <taxon>Hemiptera</taxon>
        <taxon>Heteroptera</taxon>
        <taxon>Panheteroptera</taxon>
        <taxon>Cimicomorpha</taxon>
        <taxon>Cimicidae</taxon>
        <taxon>Cimex</taxon>
    </lineage>
</organism>
<evidence type="ECO:0000313" key="10">
    <source>
        <dbReference type="EnsemblMetazoa" id="XP_014255506.1"/>
    </source>
</evidence>
<dbReference type="InterPro" id="IPR051956">
    <property type="entry name" value="eIF2B_epsilon"/>
</dbReference>
<dbReference type="InterPro" id="IPR044123">
    <property type="entry name" value="W2_eIF2B_epsilon"/>
</dbReference>
<dbReference type="AlphaFoldDB" id="A0A8I6S026"/>